<feature type="domain" description="ABC transmembrane type-1" evidence="11">
    <location>
        <begin position="18"/>
        <end position="300"/>
    </location>
</feature>
<feature type="domain" description="ABC transporter" evidence="10">
    <location>
        <begin position="334"/>
        <end position="569"/>
    </location>
</feature>
<dbReference type="GO" id="GO:0016887">
    <property type="term" value="F:ATP hydrolysis activity"/>
    <property type="evidence" value="ECO:0007669"/>
    <property type="project" value="InterPro"/>
</dbReference>
<reference evidence="12" key="1">
    <citation type="submission" date="2020-05" db="EMBL/GenBank/DDBJ databases">
        <authorList>
            <person name="Chiriac C."/>
            <person name="Salcher M."/>
            <person name="Ghai R."/>
            <person name="Kavagutti S V."/>
        </authorList>
    </citation>
    <scope>NUCLEOTIDE SEQUENCE</scope>
</reference>
<organism evidence="12">
    <name type="scientific">freshwater metagenome</name>
    <dbReference type="NCBI Taxonomy" id="449393"/>
    <lineage>
        <taxon>unclassified sequences</taxon>
        <taxon>metagenomes</taxon>
        <taxon>ecological metagenomes</taxon>
    </lineage>
</organism>
<dbReference type="Pfam" id="PF00664">
    <property type="entry name" value="ABC_membrane"/>
    <property type="match status" value="1"/>
</dbReference>
<proteinExistence type="predicted"/>
<dbReference type="InterPro" id="IPR011527">
    <property type="entry name" value="ABC1_TM_dom"/>
</dbReference>
<evidence type="ECO:0000313" key="12">
    <source>
        <dbReference type="EMBL" id="CAB4832917.1"/>
    </source>
</evidence>
<keyword evidence="7 9" id="KW-1133">Transmembrane helix</keyword>
<dbReference type="Gene3D" id="3.40.50.300">
    <property type="entry name" value="P-loop containing nucleotide triphosphate hydrolases"/>
    <property type="match status" value="1"/>
</dbReference>
<dbReference type="SUPFAM" id="SSF90123">
    <property type="entry name" value="ABC transporter transmembrane region"/>
    <property type="match status" value="1"/>
</dbReference>
<evidence type="ECO:0000256" key="6">
    <source>
        <dbReference type="ARBA" id="ARBA00022840"/>
    </source>
</evidence>
<dbReference type="EMBL" id="CAFABI010000155">
    <property type="protein sequence ID" value="CAB4832917.1"/>
    <property type="molecule type" value="Genomic_DNA"/>
</dbReference>
<evidence type="ECO:0000256" key="8">
    <source>
        <dbReference type="ARBA" id="ARBA00023136"/>
    </source>
</evidence>
<dbReference type="InterPro" id="IPR027417">
    <property type="entry name" value="P-loop_NTPase"/>
</dbReference>
<dbReference type="GO" id="GO:0005524">
    <property type="term" value="F:ATP binding"/>
    <property type="evidence" value="ECO:0007669"/>
    <property type="project" value="UniProtKB-KW"/>
</dbReference>
<dbReference type="AlphaFoldDB" id="A0A6J7AJB7"/>
<dbReference type="FunFam" id="3.40.50.300:FF:000854">
    <property type="entry name" value="Multidrug ABC transporter ATP-binding protein"/>
    <property type="match status" value="1"/>
</dbReference>
<dbReference type="PROSITE" id="PS00211">
    <property type="entry name" value="ABC_TRANSPORTER_1"/>
    <property type="match status" value="1"/>
</dbReference>
<dbReference type="Pfam" id="PF00005">
    <property type="entry name" value="ABC_tran"/>
    <property type="match status" value="1"/>
</dbReference>
<dbReference type="InterPro" id="IPR036640">
    <property type="entry name" value="ABC1_TM_sf"/>
</dbReference>
<evidence type="ECO:0000256" key="3">
    <source>
        <dbReference type="ARBA" id="ARBA00022475"/>
    </source>
</evidence>
<accession>A0A6J7AJB7</accession>
<name>A0A6J7AJB7_9ZZZZ</name>
<dbReference type="InterPro" id="IPR039421">
    <property type="entry name" value="Type_1_exporter"/>
</dbReference>
<feature type="transmembrane region" description="Helical" evidence="9">
    <location>
        <begin position="271"/>
        <end position="298"/>
    </location>
</feature>
<keyword evidence="2" id="KW-0813">Transport</keyword>
<evidence type="ECO:0000259" key="11">
    <source>
        <dbReference type="PROSITE" id="PS50929"/>
    </source>
</evidence>
<dbReference type="SUPFAM" id="SSF52540">
    <property type="entry name" value="P-loop containing nucleoside triphosphate hydrolases"/>
    <property type="match status" value="1"/>
</dbReference>
<keyword evidence="4 9" id="KW-0812">Transmembrane</keyword>
<dbReference type="CDD" id="cd18548">
    <property type="entry name" value="ABC_6TM_Tm287_like"/>
    <property type="match status" value="1"/>
</dbReference>
<keyword evidence="5" id="KW-0547">Nucleotide-binding</keyword>
<feature type="transmembrane region" description="Helical" evidence="9">
    <location>
        <begin position="127"/>
        <end position="151"/>
    </location>
</feature>
<dbReference type="GO" id="GO:0005886">
    <property type="term" value="C:plasma membrane"/>
    <property type="evidence" value="ECO:0007669"/>
    <property type="project" value="UniProtKB-SubCell"/>
</dbReference>
<keyword evidence="8 9" id="KW-0472">Membrane</keyword>
<dbReference type="PANTHER" id="PTHR43394">
    <property type="entry name" value="ATP-DEPENDENT PERMEASE MDL1, MITOCHONDRIAL"/>
    <property type="match status" value="1"/>
</dbReference>
<evidence type="ECO:0000256" key="4">
    <source>
        <dbReference type="ARBA" id="ARBA00022692"/>
    </source>
</evidence>
<evidence type="ECO:0000259" key="10">
    <source>
        <dbReference type="PROSITE" id="PS50893"/>
    </source>
</evidence>
<feature type="transmembrane region" description="Helical" evidence="9">
    <location>
        <begin position="54"/>
        <end position="78"/>
    </location>
</feature>
<dbReference type="Gene3D" id="1.20.1560.10">
    <property type="entry name" value="ABC transporter type 1, transmembrane domain"/>
    <property type="match status" value="1"/>
</dbReference>
<dbReference type="PROSITE" id="PS50929">
    <property type="entry name" value="ABC_TM1F"/>
    <property type="match status" value="1"/>
</dbReference>
<feature type="transmembrane region" description="Helical" evidence="9">
    <location>
        <begin position="16"/>
        <end position="34"/>
    </location>
</feature>
<gene>
    <name evidence="12" type="ORF">UFOPK3197_01113</name>
</gene>
<dbReference type="SMART" id="SM00382">
    <property type="entry name" value="AAA"/>
    <property type="match status" value="1"/>
</dbReference>
<comment type="subcellular location">
    <subcellularLocation>
        <location evidence="1">Cell membrane</location>
        <topology evidence="1">Multi-pass membrane protein</topology>
    </subcellularLocation>
</comment>
<protein>
    <submittedName>
        <fullName evidence="12">Unannotated protein</fullName>
    </submittedName>
</protein>
<evidence type="ECO:0000256" key="9">
    <source>
        <dbReference type="SAM" id="Phobius"/>
    </source>
</evidence>
<evidence type="ECO:0000256" key="5">
    <source>
        <dbReference type="ARBA" id="ARBA00022741"/>
    </source>
</evidence>
<dbReference type="InterPro" id="IPR003439">
    <property type="entry name" value="ABC_transporter-like_ATP-bd"/>
</dbReference>
<dbReference type="InterPro" id="IPR003593">
    <property type="entry name" value="AAA+_ATPase"/>
</dbReference>
<keyword evidence="3" id="KW-1003">Cell membrane</keyword>
<sequence length="577" mass="62651">MLIKVLKTYLSPYRKNVAIVMALLLIQSITNLYLPTLNADLINNGVAKGDVGYIWKIGAIMLAASALILGASVLLAYLSSKVSMAFGRDLRGGVFSAVEGFSARELNQFGAPSLITRNTNDVQQVQMVLFMGLTMMLGAPITGIGSVIMALRTNVKLSGLLLIAVPIMGVLIWSLLRRIVPLFRVMQIKIDRLNLVLREQIGGVRVIRAFVKTRFEEARFAETSEDLMQTTLGVTRTFAVMFPVLMLILNLSSVAVIWFGGKLVDSGEMPIGNLTAFLAYIMQILSSVMMAVMMSLMIPRAAASAERIQEVLDTPSSVIDSPNPKSPAGRTGILEFKDVEFRYPGAEHPVLSEISFTAHPGQVTAIVGSTGSGKSTLLNLIPRFIDVTGGAVYLDGLEVQEQSLEAIWSDIGLVPQRSFLFGGTIAENLRYGDAHATDEQLWAALEIAQATDFVKELPDLLESRVAQGGTNFSGGQRQRLSIARAIVKNPRLYILDDSFSALDYTTDSNLRAALARESQNATVLIVAQRVSTIMGADQIIVLDAGRIVGIGKHHELMDSCQTYKEIVLSQLSPEEAA</sequence>
<evidence type="ECO:0000256" key="1">
    <source>
        <dbReference type="ARBA" id="ARBA00004651"/>
    </source>
</evidence>
<keyword evidence="6" id="KW-0067">ATP-binding</keyword>
<evidence type="ECO:0000256" key="7">
    <source>
        <dbReference type="ARBA" id="ARBA00022989"/>
    </source>
</evidence>
<feature type="transmembrane region" description="Helical" evidence="9">
    <location>
        <begin position="238"/>
        <end position="259"/>
    </location>
</feature>
<feature type="transmembrane region" description="Helical" evidence="9">
    <location>
        <begin position="157"/>
        <end position="176"/>
    </location>
</feature>
<dbReference type="GO" id="GO:0015421">
    <property type="term" value="F:ABC-type oligopeptide transporter activity"/>
    <property type="evidence" value="ECO:0007669"/>
    <property type="project" value="TreeGrafter"/>
</dbReference>
<dbReference type="PANTHER" id="PTHR43394:SF1">
    <property type="entry name" value="ATP-BINDING CASSETTE SUB-FAMILY B MEMBER 10, MITOCHONDRIAL"/>
    <property type="match status" value="1"/>
</dbReference>
<evidence type="ECO:0000256" key="2">
    <source>
        <dbReference type="ARBA" id="ARBA00022448"/>
    </source>
</evidence>
<dbReference type="PROSITE" id="PS50893">
    <property type="entry name" value="ABC_TRANSPORTER_2"/>
    <property type="match status" value="1"/>
</dbReference>
<dbReference type="InterPro" id="IPR017871">
    <property type="entry name" value="ABC_transporter-like_CS"/>
</dbReference>